<organism evidence="3 4">
    <name type="scientific">Lepraria neglecta</name>
    <dbReference type="NCBI Taxonomy" id="209136"/>
    <lineage>
        <taxon>Eukaryota</taxon>
        <taxon>Fungi</taxon>
        <taxon>Dikarya</taxon>
        <taxon>Ascomycota</taxon>
        <taxon>Pezizomycotina</taxon>
        <taxon>Lecanoromycetes</taxon>
        <taxon>OSLEUM clade</taxon>
        <taxon>Lecanoromycetidae</taxon>
        <taxon>Lecanorales</taxon>
        <taxon>Lecanorineae</taxon>
        <taxon>Stereocaulaceae</taxon>
        <taxon>Lepraria</taxon>
    </lineage>
</organism>
<sequence>MADGITQVQDYESRHSIVITPAKMVRYYENVKLGNESYPWSTVFDEHSSISRMYRDLGCQHYLVQERDDQRPDIAGLTTVGFERWVTLLIRAYPEEEHRRLQKAILDMPITNPDNNERFPKEISRRLFPQCEDRGIRDHPERVPALHDTVFHTSSADKQGRDSQNHRRQRISFVLPTDSHSDSSGYFDEPAYKGAKRAKRQPDKDIRSYRASPRRYKRFLYDAETKDKIK</sequence>
<accession>A0AAD9Z5L2</accession>
<dbReference type="Proteomes" id="UP001276659">
    <property type="component" value="Unassembled WGS sequence"/>
</dbReference>
<protein>
    <recommendedName>
        <fullName evidence="2">DUF7514 domain-containing protein</fullName>
    </recommendedName>
</protein>
<name>A0AAD9Z5L2_9LECA</name>
<evidence type="ECO:0000259" key="2">
    <source>
        <dbReference type="Pfam" id="PF24355"/>
    </source>
</evidence>
<dbReference type="AlphaFoldDB" id="A0AAD9Z5L2"/>
<dbReference type="PANTHER" id="PTHR39611:SF1">
    <property type="entry name" value="HYDROXYPROLINE-RICH GLYCOPROTEIN DZ-HRGP"/>
    <property type="match status" value="1"/>
</dbReference>
<feature type="region of interest" description="Disordered" evidence="1">
    <location>
        <begin position="173"/>
        <end position="211"/>
    </location>
</feature>
<comment type="caution">
    <text evidence="3">The sequence shown here is derived from an EMBL/GenBank/DDBJ whole genome shotgun (WGS) entry which is preliminary data.</text>
</comment>
<feature type="domain" description="DUF7514" evidence="2">
    <location>
        <begin position="4"/>
        <end position="140"/>
    </location>
</feature>
<proteinExistence type="predicted"/>
<evidence type="ECO:0000313" key="4">
    <source>
        <dbReference type="Proteomes" id="UP001276659"/>
    </source>
</evidence>
<evidence type="ECO:0000256" key="1">
    <source>
        <dbReference type="SAM" id="MobiDB-lite"/>
    </source>
</evidence>
<dbReference type="PANTHER" id="PTHR39611">
    <property type="entry name" value="HYDROXYPROLINE-RICH GLYCOPROTEIN DZ-HRGP-RELATED"/>
    <property type="match status" value="1"/>
</dbReference>
<evidence type="ECO:0000313" key="3">
    <source>
        <dbReference type="EMBL" id="KAK3169913.1"/>
    </source>
</evidence>
<reference evidence="3" key="1">
    <citation type="submission" date="2022-11" db="EMBL/GenBank/DDBJ databases">
        <title>Chromosomal genome sequence assembly and mating type (MAT) locus characterization of the leprose asexual lichenized fungus Lepraria neglecta (Nyl.) Erichsen.</title>
        <authorList>
            <person name="Allen J.L."/>
            <person name="Pfeffer B."/>
        </authorList>
    </citation>
    <scope>NUCLEOTIDE SEQUENCE</scope>
    <source>
        <strain evidence="3">Allen 5258</strain>
    </source>
</reference>
<dbReference type="InterPro" id="IPR055936">
    <property type="entry name" value="DUF7514"/>
</dbReference>
<dbReference type="Pfam" id="PF24355">
    <property type="entry name" value="DUF7514"/>
    <property type="match status" value="1"/>
</dbReference>
<dbReference type="EMBL" id="JASNWA010000009">
    <property type="protein sequence ID" value="KAK3169913.1"/>
    <property type="molecule type" value="Genomic_DNA"/>
</dbReference>
<keyword evidence="4" id="KW-1185">Reference proteome</keyword>
<gene>
    <name evidence="3" type="ORF">OEA41_009297</name>
</gene>